<gene>
    <name evidence="1" type="ORF">ACCUM_0825</name>
</gene>
<evidence type="ECO:0000313" key="2">
    <source>
        <dbReference type="Proteomes" id="UP000306324"/>
    </source>
</evidence>
<dbReference type="Proteomes" id="UP000306324">
    <property type="component" value="Unassembled WGS sequence"/>
</dbReference>
<protein>
    <submittedName>
        <fullName evidence="1">Uncharacterized protein</fullName>
    </submittedName>
</protein>
<accession>A0A5S4EGP7</accession>
<sequence length="44" mass="4799">MRLCASANSSATPLTFFSPRTSQPFRLRLLAGAFTHSTVAERSL</sequence>
<dbReference type="AlphaFoldDB" id="A0A5S4EGP7"/>
<dbReference type="EMBL" id="SWAD01000210">
    <property type="protein sequence ID" value="TMQ74452.1"/>
    <property type="molecule type" value="Genomic_DNA"/>
</dbReference>
<proteinExistence type="predicted"/>
<evidence type="ECO:0000313" key="1">
    <source>
        <dbReference type="EMBL" id="TMQ74452.1"/>
    </source>
</evidence>
<name>A0A5S4EGP7_9PROT</name>
<comment type="caution">
    <text evidence="1">The sequence shown here is derived from an EMBL/GenBank/DDBJ whole genome shotgun (WGS) entry which is preliminary data.</text>
</comment>
<keyword evidence="2" id="KW-1185">Reference proteome</keyword>
<organism evidence="1 2">
    <name type="scientific">Candidatus Accumulibacter phosphatis</name>
    <dbReference type="NCBI Taxonomy" id="327160"/>
    <lineage>
        <taxon>Bacteria</taxon>
        <taxon>Pseudomonadati</taxon>
        <taxon>Pseudomonadota</taxon>
        <taxon>Betaproteobacteria</taxon>
        <taxon>Candidatus Accumulibacter</taxon>
    </lineage>
</organism>
<reference evidence="1 2" key="1">
    <citation type="submission" date="2019-04" db="EMBL/GenBank/DDBJ databases">
        <title>A novel phosphate-accumulating bacterium identified in bioreactor for phosphate removal from wastewater.</title>
        <authorList>
            <person name="Kotlyarov R.Y."/>
            <person name="Beletsky A.V."/>
            <person name="Kallistova A.Y."/>
            <person name="Dorofeev A.G."/>
            <person name="Nikolaev Y.Y."/>
            <person name="Pimenov N.V."/>
            <person name="Ravin N.V."/>
            <person name="Mardanov A.V."/>
        </authorList>
    </citation>
    <scope>NUCLEOTIDE SEQUENCE [LARGE SCALE GENOMIC DNA]</scope>
    <source>
        <strain evidence="1 2">Bin19</strain>
    </source>
</reference>